<feature type="compositionally biased region" description="Low complexity" evidence="1">
    <location>
        <begin position="257"/>
        <end position="268"/>
    </location>
</feature>
<feature type="compositionally biased region" description="Polar residues" evidence="1">
    <location>
        <begin position="12"/>
        <end position="25"/>
    </location>
</feature>
<feature type="region of interest" description="Disordered" evidence="1">
    <location>
        <begin position="568"/>
        <end position="597"/>
    </location>
</feature>
<evidence type="ECO:0000313" key="3">
    <source>
        <dbReference type="Proteomes" id="UP001497453"/>
    </source>
</evidence>
<feature type="compositionally biased region" description="Low complexity" evidence="1">
    <location>
        <begin position="822"/>
        <end position="839"/>
    </location>
</feature>
<name>A0ABP1DZQ5_9APHY</name>
<reference evidence="3" key="1">
    <citation type="submission" date="2024-04" db="EMBL/GenBank/DDBJ databases">
        <authorList>
            <person name="Shaw F."/>
            <person name="Minotto A."/>
        </authorList>
    </citation>
    <scope>NUCLEOTIDE SEQUENCE [LARGE SCALE GENOMIC DNA]</scope>
</reference>
<dbReference type="EMBL" id="OZ037950">
    <property type="protein sequence ID" value="CAL1712759.1"/>
    <property type="molecule type" value="Genomic_DNA"/>
</dbReference>
<feature type="region of interest" description="Disordered" evidence="1">
    <location>
        <begin position="609"/>
        <end position="839"/>
    </location>
</feature>
<proteinExistence type="predicted"/>
<feature type="compositionally biased region" description="Low complexity" evidence="1">
    <location>
        <begin position="716"/>
        <end position="742"/>
    </location>
</feature>
<sequence length="839" mass="90653">MPTDHDDMATKPPQSLPSFAQTFGGTPTFARLSETNNALPPIHHRPPSFERNRGSPAQASPRPQQAETKQPSRKRLHVESSPGEKDERGTPEGRRSPRIVRIKEEADYDAVPPSTQSRPASRQREERVSLQAASSASNPSKRRRVTISGMSQSINTDVRRPSVDNGISPVVMGFTIQRDDPSALEQVRSMLTVKQKQKELIEQRRNSVAGIPPPTAPPTVNIVNPRTGSEERQGSTPKPTTRGGGRSPNLSAGVGGPRRSVVASSSAAPPAPSQTQAYSNARQPSPAALVVPTQQRRESTSTNTQPAQPPAPAASGPATTSQTAHLHPPPPPPPSSTTHAASQVSTHSQPPPAPPANALPAPPISFSRRRAGRLTGGGKPKPADIMISPRDTQSDSSLQPIIQSAPPIPRTGQGLPPSSGRSMAIPTLPSVSGHRRMTSGQVPPTPTRIAMQQRHAALGRSPPDANVPIATSLVPPTPASFHHPGYSGEKSAFLAPFEMFYDALNDSKQLKTWLGDQLHKSQTLMASLQRQQEQLDETVNSLVDKRVATMREEVYGLRVRVDELEQALRTRGSGSSGYSPNMTGKTKGKAANGYPPQMGVVPETYTFPAIDPLRRPEPIRRLSSPGVDRDNDPRSVPGSHSASPVPFDVGRRLSVSAMRLDPPPARHHDLLPPPPPPSNSGPSRPSFSSHPHPRDPVGGGSPYNHGGAPPPVSGWSPRMSKSSLPTSSTRSSLNQSLSSSDLPGGVRHSTSAPGPPLGQRYSMDARYRESRDREDLDRERDRVREREVERDSERERDRDRDRERERERGDPHPASSQLTRDSISSPQQKSRPRSPMDTS</sequence>
<feature type="compositionally biased region" description="Polar residues" evidence="1">
    <location>
        <begin position="390"/>
        <end position="402"/>
    </location>
</feature>
<dbReference type="Proteomes" id="UP001497453">
    <property type="component" value="Chromosome 7"/>
</dbReference>
<keyword evidence="3" id="KW-1185">Reference proteome</keyword>
<feature type="compositionally biased region" description="Basic and acidic residues" evidence="1">
    <location>
        <begin position="82"/>
        <end position="105"/>
    </location>
</feature>
<evidence type="ECO:0000256" key="1">
    <source>
        <dbReference type="SAM" id="MobiDB-lite"/>
    </source>
</evidence>
<feature type="compositionally biased region" description="Pro residues" evidence="1">
    <location>
        <begin position="349"/>
        <end position="363"/>
    </location>
</feature>
<feature type="region of interest" description="Disordered" evidence="1">
    <location>
        <begin position="198"/>
        <end position="446"/>
    </location>
</feature>
<feature type="compositionally biased region" description="Polar residues" evidence="1">
    <location>
        <begin position="55"/>
        <end position="69"/>
    </location>
</feature>
<evidence type="ECO:0000313" key="2">
    <source>
        <dbReference type="EMBL" id="CAL1712759.1"/>
    </source>
</evidence>
<feature type="compositionally biased region" description="Polar residues" evidence="1">
    <location>
        <begin position="572"/>
        <end position="584"/>
    </location>
</feature>
<feature type="compositionally biased region" description="Low complexity" evidence="1">
    <location>
        <begin position="313"/>
        <end position="326"/>
    </location>
</feature>
<organism evidence="2 3">
    <name type="scientific">Somion occarium</name>
    <dbReference type="NCBI Taxonomy" id="3059160"/>
    <lineage>
        <taxon>Eukaryota</taxon>
        <taxon>Fungi</taxon>
        <taxon>Dikarya</taxon>
        <taxon>Basidiomycota</taxon>
        <taxon>Agaricomycotina</taxon>
        <taxon>Agaricomycetes</taxon>
        <taxon>Polyporales</taxon>
        <taxon>Cerrenaceae</taxon>
        <taxon>Somion</taxon>
    </lineage>
</organism>
<feature type="compositionally biased region" description="Basic and acidic residues" evidence="1">
    <location>
        <begin position="763"/>
        <end position="811"/>
    </location>
</feature>
<feature type="compositionally biased region" description="Low complexity" evidence="1">
    <location>
        <begin position="680"/>
        <end position="690"/>
    </location>
</feature>
<accession>A0ABP1DZQ5</accession>
<gene>
    <name evidence="2" type="ORF">GFSPODELE1_LOCUS8980</name>
</gene>
<feature type="region of interest" description="Disordered" evidence="1">
    <location>
        <begin position="1"/>
        <end position="165"/>
    </location>
</feature>
<protein>
    <submittedName>
        <fullName evidence="2">Uncharacterized protein</fullName>
    </submittedName>
</protein>
<feature type="compositionally biased region" description="Polar residues" evidence="1">
    <location>
        <begin position="274"/>
        <end position="283"/>
    </location>
</feature>